<dbReference type="RefSeq" id="WP_208577034.1">
    <property type="nucleotide sequence ID" value="NZ_JAGFVQ010000016.1"/>
</dbReference>
<comment type="caution">
    <text evidence="4">The sequence shown here is derived from an EMBL/GenBank/DDBJ whole genome shotgun (WGS) entry which is preliminary data.</text>
</comment>
<dbReference type="Gene3D" id="3.30.450.40">
    <property type="match status" value="1"/>
</dbReference>
<dbReference type="Proteomes" id="UP000669887">
    <property type="component" value="Unassembled WGS sequence"/>
</dbReference>
<name>A0AAW4JP06_9ACTN</name>
<dbReference type="InterPro" id="IPR003018">
    <property type="entry name" value="GAF"/>
</dbReference>
<dbReference type="Pfam" id="PF08448">
    <property type="entry name" value="PAS_4"/>
    <property type="match status" value="1"/>
</dbReference>
<dbReference type="GO" id="GO:0016791">
    <property type="term" value="F:phosphatase activity"/>
    <property type="evidence" value="ECO:0007669"/>
    <property type="project" value="TreeGrafter"/>
</dbReference>
<keyword evidence="1" id="KW-0378">Hydrolase</keyword>
<evidence type="ECO:0000256" key="1">
    <source>
        <dbReference type="ARBA" id="ARBA00022801"/>
    </source>
</evidence>
<accession>A0AAW4JP06</accession>
<dbReference type="InterPro" id="IPR036457">
    <property type="entry name" value="PPM-type-like_dom_sf"/>
</dbReference>
<evidence type="ECO:0000313" key="5">
    <source>
        <dbReference type="Proteomes" id="UP000669887"/>
    </source>
</evidence>
<dbReference type="CDD" id="cd16936">
    <property type="entry name" value="HATPase_RsbW-like"/>
    <property type="match status" value="1"/>
</dbReference>
<dbReference type="Pfam" id="PF13581">
    <property type="entry name" value="HATPase_c_2"/>
    <property type="match status" value="1"/>
</dbReference>
<dbReference type="Pfam" id="PF01590">
    <property type="entry name" value="GAF"/>
    <property type="match status" value="1"/>
</dbReference>
<evidence type="ECO:0000256" key="2">
    <source>
        <dbReference type="SAM" id="MobiDB-lite"/>
    </source>
</evidence>
<dbReference type="SUPFAM" id="SSF55781">
    <property type="entry name" value="GAF domain-like"/>
    <property type="match status" value="1"/>
</dbReference>
<organism evidence="4 5">
    <name type="scientific">Micromonospora tulbaghiae</name>
    <dbReference type="NCBI Taxonomy" id="479978"/>
    <lineage>
        <taxon>Bacteria</taxon>
        <taxon>Bacillati</taxon>
        <taxon>Actinomycetota</taxon>
        <taxon>Actinomycetes</taxon>
        <taxon>Micromonosporales</taxon>
        <taxon>Micromonosporaceae</taxon>
        <taxon>Micromonospora</taxon>
    </lineage>
</organism>
<gene>
    <name evidence="4" type="ORF">J5U46_10965</name>
</gene>
<dbReference type="Gene3D" id="3.30.565.10">
    <property type="entry name" value="Histidine kinase-like ATPase, C-terminal domain"/>
    <property type="match status" value="1"/>
</dbReference>
<sequence>MPGTVGRVPTPSAPAPGAPTDPVVGGRTAGAAHPWAGTPLGAPHTWDPAVRAVTEVVLASPVPMALLLGDDLVVFYNDGYAELIGDRHPDALGRPAAEAFAEVWRDPGAGEALERVYRHGEPFLQREAVLPADRQGPAEPAVFTRGHCPVRDSAGRIVGVLTVSAQTTQLTQQLQSLSDFAAALAGTLTLDDVARVTLRYCLHSFDADRVSFAVDEGSAWRLVRRIRGELLDEADERLPPLWRRMPAESPLPAVVTARSGVASFTADGQPLRGVAADRHDEKIRALAALPLRTTAVRGSLTVGYRTPRPWSPAERALLTASAELVGQAAERARRFETQHGTAQMLQRSMLPERLPDLPRLRIAARYDPGVDGNAAGGDFYDAFLLPTGALGVVLGDVAGHDVQAAARMGQVRAALRALALVDSRPDAVLDGLDRLVSSLGVEGGTQELFVTVVFGVVEADRELITLASAGHPAPLIRRAGPDAAVAEFVDVPPAPPLGLGGGRARTATVPFRPGDTLLLYSDGVVERRWQDLAAGMAGLGAAVTGAAGGDPRALCAVATASVPGATEDDVAVLAVEYAVRPSRSASMEVPAEPTAPSRVRHWMTAQLGEWHVPEAVIGAAVLCTSELTTNALLHAGTAARVEVDLSAERLLVSVADSGTRGQVTRAQTDTLSSRGRGLGLIEELSDAWGTDPTVRGSTVWFEILIPAGGSRVGDAPAG</sequence>
<dbReference type="InterPro" id="IPR036890">
    <property type="entry name" value="HATPase_C_sf"/>
</dbReference>
<dbReference type="SUPFAM" id="SSF55874">
    <property type="entry name" value="ATPase domain of HSP90 chaperone/DNA topoisomerase II/histidine kinase"/>
    <property type="match status" value="1"/>
</dbReference>
<dbReference type="InterPro" id="IPR001932">
    <property type="entry name" value="PPM-type_phosphatase-like_dom"/>
</dbReference>
<dbReference type="InterPro" id="IPR013656">
    <property type="entry name" value="PAS_4"/>
</dbReference>
<dbReference type="SUPFAM" id="SSF55785">
    <property type="entry name" value="PYP-like sensor domain (PAS domain)"/>
    <property type="match status" value="1"/>
</dbReference>
<evidence type="ECO:0000313" key="4">
    <source>
        <dbReference type="EMBL" id="MBO4140667.1"/>
    </source>
</evidence>
<evidence type="ECO:0000259" key="3">
    <source>
        <dbReference type="SMART" id="SM00331"/>
    </source>
</evidence>
<dbReference type="SMART" id="SM00331">
    <property type="entry name" value="PP2C_SIG"/>
    <property type="match status" value="1"/>
</dbReference>
<dbReference type="Pfam" id="PF07228">
    <property type="entry name" value="SpoIIE"/>
    <property type="match status" value="1"/>
</dbReference>
<dbReference type="InterPro" id="IPR029016">
    <property type="entry name" value="GAF-like_dom_sf"/>
</dbReference>
<dbReference type="PANTHER" id="PTHR43156:SF2">
    <property type="entry name" value="STAGE II SPORULATION PROTEIN E"/>
    <property type="match status" value="1"/>
</dbReference>
<feature type="region of interest" description="Disordered" evidence="2">
    <location>
        <begin position="1"/>
        <end position="36"/>
    </location>
</feature>
<dbReference type="InterPro" id="IPR052016">
    <property type="entry name" value="Bact_Sigma-Reg"/>
</dbReference>
<dbReference type="AlphaFoldDB" id="A0AAW4JP06"/>
<dbReference type="EMBL" id="JAGFVQ010000016">
    <property type="protein sequence ID" value="MBO4140667.1"/>
    <property type="molecule type" value="Genomic_DNA"/>
</dbReference>
<dbReference type="InterPro" id="IPR003594">
    <property type="entry name" value="HATPase_dom"/>
</dbReference>
<proteinExistence type="predicted"/>
<protein>
    <submittedName>
        <fullName evidence="4">SpoIIE family protein phosphatase</fullName>
    </submittedName>
</protein>
<dbReference type="PANTHER" id="PTHR43156">
    <property type="entry name" value="STAGE II SPORULATION PROTEIN E-RELATED"/>
    <property type="match status" value="1"/>
</dbReference>
<dbReference type="Gene3D" id="3.60.40.10">
    <property type="entry name" value="PPM-type phosphatase domain"/>
    <property type="match status" value="1"/>
</dbReference>
<feature type="domain" description="PPM-type phosphatase" evidence="3">
    <location>
        <begin position="357"/>
        <end position="577"/>
    </location>
</feature>
<dbReference type="Gene3D" id="3.30.450.20">
    <property type="entry name" value="PAS domain"/>
    <property type="match status" value="1"/>
</dbReference>
<dbReference type="InterPro" id="IPR035965">
    <property type="entry name" value="PAS-like_dom_sf"/>
</dbReference>
<reference evidence="4" key="1">
    <citation type="submission" date="2021-03" db="EMBL/GenBank/DDBJ databases">
        <title>X isolated from Micromonospora tulbaghiae.</title>
        <authorList>
            <person name="Stennett H.L."/>
        </authorList>
    </citation>
    <scope>NUCLEOTIDE SEQUENCE</scope>
    <source>
        <strain evidence="4">28M1-20</strain>
    </source>
</reference>